<organism evidence="2 3">
    <name type="scientific">Bacillus thuringiensis</name>
    <dbReference type="NCBI Taxonomy" id="1428"/>
    <lineage>
        <taxon>Bacteria</taxon>
        <taxon>Bacillati</taxon>
        <taxon>Bacillota</taxon>
        <taxon>Bacilli</taxon>
        <taxon>Bacillales</taxon>
        <taxon>Bacillaceae</taxon>
        <taxon>Bacillus</taxon>
        <taxon>Bacillus cereus group</taxon>
    </lineage>
</organism>
<comment type="caution">
    <text evidence="2">The sequence shown here is derived from an EMBL/GenBank/DDBJ whole genome shotgun (WGS) entry which is preliminary data.</text>
</comment>
<reference evidence="2 3" key="1">
    <citation type="submission" date="2017-09" db="EMBL/GenBank/DDBJ databases">
        <title>Large-scale bioinformatics analysis of Bacillus genomes uncovers conserved roles of natural products in bacterial physiology.</title>
        <authorList>
            <consortium name="Agbiome Team Llc"/>
            <person name="Bleich R.M."/>
            <person name="Grubbs K.J."/>
            <person name="Santa Maria K.C."/>
            <person name="Allen S.E."/>
            <person name="Farag S."/>
            <person name="Shank E.A."/>
            <person name="Bowers A."/>
        </authorList>
    </citation>
    <scope>NUCLEOTIDE SEQUENCE [LARGE SCALE GENOMIC DNA]</scope>
    <source>
        <strain evidence="2 3">AFS030179</strain>
    </source>
</reference>
<dbReference type="Proteomes" id="UP000223445">
    <property type="component" value="Unassembled WGS sequence"/>
</dbReference>
<dbReference type="RefSeq" id="WP_098916652.1">
    <property type="nucleotide sequence ID" value="NZ_NUPM01000028.1"/>
</dbReference>
<sequence>MTIKPIIGEVKAQPINDNFSFLASQFSGFNGSPKGAYQTLQDLKNAFPNGTNGVYVVNEDGKWYYWNGSAWVAGGVYQSTGIANESINFEKVEGVTIKGKNIYSPNQFVKGYIDGAGGIVSSPTYGRAKIPVKPNERYSVYRPGDDSYKTSSGWILFTTSTGANVGKLDGSLYITGIYNNKKYVTITTPATCAYIEINAYLLGFNDINNIICVNGEVISDEALNNAEVSKIFDSQLSDVKARTDFKDFKSTIKSIYGNIYKYPDSFINNKYITATGVVGDATGWGYGKVSVQENKKYSIWMPNGNYGGVIGAVAFYRDDTLLSYSYNPPPNGVYNGKNFITVLAPGTCNNIRITNKRPTEPAFDNSMTMICIEGETINDSLLVPVLAEINGIKVPQTDNSKPYSDIKWGPVGDSLTEHNIRATRNYHDYIAEEIGINVINLGVGGTGYKKTEESNTAFYQRILNVPTDIDVLTIFGSGNDLSLTLGNPTDTTTDTICGCINKTIDNFYTILPTTPIGIITPTPWSTYPNSVAGNKMELYANALISICKMRSIPYLDLYRCSNLRPWDATFRSLMYSRDDGNGVHPDENGHKVIASKIREFIKTLC</sequence>
<protein>
    <recommendedName>
        <fullName evidence="1">SGNH hydrolase-type esterase domain-containing protein</fullName>
    </recommendedName>
</protein>
<evidence type="ECO:0000313" key="2">
    <source>
        <dbReference type="EMBL" id="PGY99970.1"/>
    </source>
</evidence>
<evidence type="ECO:0000313" key="3">
    <source>
        <dbReference type="Proteomes" id="UP000223445"/>
    </source>
</evidence>
<dbReference type="InterPro" id="IPR036514">
    <property type="entry name" value="SGNH_hydro_sf"/>
</dbReference>
<name>A0AB36V3T7_BACTU</name>
<evidence type="ECO:0000259" key="1">
    <source>
        <dbReference type="Pfam" id="PF13472"/>
    </source>
</evidence>
<gene>
    <name evidence="2" type="ORF">COE48_26960</name>
</gene>
<feature type="domain" description="SGNH hydrolase-type esterase" evidence="1">
    <location>
        <begin position="411"/>
        <end position="592"/>
    </location>
</feature>
<dbReference type="Pfam" id="PF13472">
    <property type="entry name" value="Lipase_GDSL_2"/>
    <property type="match status" value="1"/>
</dbReference>
<dbReference type="EMBL" id="NUPM01000028">
    <property type="protein sequence ID" value="PGY99970.1"/>
    <property type="molecule type" value="Genomic_DNA"/>
</dbReference>
<dbReference type="Gene3D" id="3.40.50.1110">
    <property type="entry name" value="SGNH hydrolase"/>
    <property type="match status" value="1"/>
</dbReference>
<accession>A0AB36V3T7</accession>
<dbReference type="CDD" id="cd00229">
    <property type="entry name" value="SGNH_hydrolase"/>
    <property type="match status" value="1"/>
</dbReference>
<proteinExistence type="predicted"/>
<dbReference type="SUPFAM" id="SSF52266">
    <property type="entry name" value="SGNH hydrolase"/>
    <property type="match status" value="1"/>
</dbReference>
<dbReference type="AlphaFoldDB" id="A0AB36V3T7"/>
<dbReference type="InterPro" id="IPR013830">
    <property type="entry name" value="SGNH_hydro"/>
</dbReference>